<dbReference type="PROSITE" id="PS50931">
    <property type="entry name" value="HTH_LYSR"/>
    <property type="match status" value="1"/>
</dbReference>
<dbReference type="InterPro" id="IPR000847">
    <property type="entry name" value="LysR_HTH_N"/>
</dbReference>
<evidence type="ECO:0000313" key="6">
    <source>
        <dbReference type="EMBL" id="SDM28548.1"/>
    </source>
</evidence>
<dbReference type="Gene3D" id="3.40.190.10">
    <property type="entry name" value="Periplasmic binding protein-like II"/>
    <property type="match status" value="2"/>
</dbReference>
<evidence type="ECO:0000259" key="5">
    <source>
        <dbReference type="PROSITE" id="PS50931"/>
    </source>
</evidence>
<reference evidence="7" key="1">
    <citation type="submission" date="2016-10" db="EMBL/GenBank/DDBJ databases">
        <authorList>
            <person name="Varghese N."/>
            <person name="Submissions S."/>
        </authorList>
    </citation>
    <scope>NUCLEOTIDE SEQUENCE [LARGE SCALE GENOMIC DNA]</scope>
    <source>
        <strain evidence="7">DSM 45419</strain>
    </source>
</reference>
<dbReference type="AlphaFoldDB" id="A0A1G9RZ31"/>
<comment type="similarity">
    <text evidence="1">Belongs to the LysR transcriptional regulatory family.</text>
</comment>
<proteinExistence type="inferred from homology"/>
<dbReference type="InterPro" id="IPR005119">
    <property type="entry name" value="LysR_subst-bd"/>
</dbReference>
<sequence length="285" mass="30841">MDVELRHLRAFTAVAAHRSFTAAGRELLIGQPVLTRTVQQLEAALGVRLLERTSRSVELTDVGRDFLDRTRAVLADLDRAILAARGEQELRLGFQWVLPDPWATETITGFEQATGARVTLLRRDDVDAALEAGDLDVAITRTRLTTSGTVQTPLFDEDRVAAVSTRSPLAGEDVIDWLELAGEPVVVNTVNGTTQPDSWPAEHRPTRVVTCGNYDEWLLLVATGRGVGAVPRSAARTGTHPGVTFVPLTGAPPVPVCLAYRPRRSSPLVRRFVTFAATAATAHPG</sequence>
<dbReference type="STRING" id="1137991.SAMN05660642_02141"/>
<evidence type="ECO:0000256" key="4">
    <source>
        <dbReference type="ARBA" id="ARBA00023163"/>
    </source>
</evidence>
<keyword evidence="7" id="KW-1185">Reference proteome</keyword>
<dbReference type="Pfam" id="PF03466">
    <property type="entry name" value="LysR_substrate"/>
    <property type="match status" value="1"/>
</dbReference>
<dbReference type="SUPFAM" id="SSF53850">
    <property type="entry name" value="Periplasmic binding protein-like II"/>
    <property type="match status" value="1"/>
</dbReference>
<protein>
    <submittedName>
        <fullName evidence="6">DNA-binding transcriptional regulator, LysR family</fullName>
    </submittedName>
</protein>
<dbReference type="GO" id="GO:0003677">
    <property type="term" value="F:DNA binding"/>
    <property type="evidence" value="ECO:0007669"/>
    <property type="project" value="UniProtKB-KW"/>
</dbReference>
<dbReference type="EMBL" id="FNHE01000004">
    <property type="protein sequence ID" value="SDM28548.1"/>
    <property type="molecule type" value="Genomic_DNA"/>
</dbReference>
<dbReference type="CDD" id="cd08414">
    <property type="entry name" value="PBP2_LTTR_aromatics_like"/>
    <property type="match status" value="1"/>
</dbReference>
<dbReference type="SUPFAM" id="SSF46785">
    <property type="entry name" value="Winged helix' DNA-binding domain"/>
    <property type="match status" value="1"/>
</dbReference>
<dbReference type="OrthoDB" id="3636008at2"/>
<keyword evidence="2" id="KW-0805">Transcription regulation</keyword>
<organism evidence="6 7">
    <name type="scientific">Geodermatophilus siccatus</name>
    <dbReference type="NCBI Taxonomy" id="1137991"/>
    <lineage>
        <taxon>Bacteria</taxon>
        <taxon>Bacillati</taxon>
        <taxon>Actinomycetota</taxon>
        <taxon>Actinomycetes</taxon>
        <taxon>Geodermatophilales</taxon>
        <taxon>Geodermatophilaceae</taxon>
        <taxon>Geodermatophilus</taxon>
    </lineage>
</organism>
<evidence type="ECO:0000256" key="3">
    <source>
        <dbReference type="ARBA" id="ARBA00023125"/>
    </source>
</evidence>
<gene>
    <name evidence="6" type="ORF">SAMN05660642_02141</name>
</gene>
<feature type="domain" description="HTH lysR-type" evidence="5">
    <location>
        <begin position="3"/>
        <end position="60"/>
    </location>
</feature>
<dbReference type="PANTHER" id="PTHR30346">
    <property type="entry name" value="TRANSCRIPTIONAL DUAL REGULATOR HCAR-RELATED"/>
    <property type="match status" value="1"/>
</dbReference>
<dbReference type="RefSeq" id="WP_091217459.1">
    <property type="nucleotide sequence ID" value="NZ_FNHE01000004.1"/>
</dbReference>
<dbReference type="GO" id="GO:0003700">
    <property type="term" value="F:DNA-binding transcription factor activity"/>
    <property type="evidence" value="ECO:0007669"/>
    <property type="project" value="InterPro"/>
</dbReference>
<dbReference type="InterPro" id="IPR036390">
    <property type="entry name" value="WH_DNA-bd_sf"/>
</dbReference>
<accession>A0A1G9RZ31</accession>
<dbReference type="Pfam" id="PF00126">
    <property type="entry name" value="HTH_1"/>
    <property type="match status" value="1"/>
</dbReference>
<name>A0A1G9RZ31_9ACTN</name>
<dbReference type="FunFam" id="1.10.10.10:FF:000001">
    <property type="entry name" value="LysR family transcriptional regulator"/>
    <property type="match status" value="1"/>
</dbReference>
<dbReference type="PANTHER" id="PTHR30346:SF17">
    <property type="entry name" value="LYSR FAMILY TRANSCRIPTIONAL REGULATOR"/>
    <property type="match status" value="1"/>
</dbReference>
<keyword evidence="3 6" id="KW-0238">DNA-binding</keyword>
<dbReference type="InterPro" id="IPR036388">
    <property type="entry name" value="WH-like_DNA-bd_sf"/>
</dbReference>
<keyword evidence="4" id="KW-0804">Transcription</keyword>
<dbReference type="GO" id="GO:0032993">
    <property type="term" value="C:protein-DNA complex"/>
    <property type="evidence" value="ECO:0007669"/>
    <property type="project" value="TreeGrafter"/>
</dbReference>
<evidence type="ECO:0000256" key="2">
    <source>
        <dbReference type="ARBA" id="ARBA00023015"/>
    </source>
</evidence>
<evidence type="ECO:0000313" key="7">
    <source>
        <dbReference type="Proteomes" id="UP000198680"/>
    </source>
</evidence>
<evidence type="ECO:0000256" key="1">
    <source>
        <dbReference type="ARBA" id="ARBA00009437"/>
    </source>
</evidence>
<dbReference type="PRINTS" id="PR00039">
    <property type="entry name" value="HTHLYSR"/>
</dbReference>
<dbReference type="Proteomes" id="UP000198680">
    <property type="component" value="Unassembled WGS sequence"/>
</dbReference>
<dbReference type="Gene3D" id="1.10.10.10">
    <property type="entry name" value="Winged helix-like DNA-binding domain superfamily/Winged helix DNA-binding domain"/>
    <property type="match status" value="1"/>
</dbReference>